<keyword evidence="7 10" id="KW-1208">Phospholipid metabolism</keyword>
<sequence>MISSRLTIALDIMGGDNGPHVTLPAAVKALQQNSNLFVILCGDENIIGDMLGELDPDLTSRIEIQHCSEHVAMDELPSHALRNKKDSSMRRALERVECGDADACVSAGNTGALLAMAYHVLKTISGIDRPALVSALPTEGHHKLFLLDLGANVNCDSETLFQYAVMGSVLAEEVTGVSFPRVALLNVGEEQIKGNDQVKFTAKLLQDAPGINYTGFVEGNDIFTNCADVVVTDGFVGNIALKACEGLAKLVLEEAKRVSNQNLMTKILAKIALPLLRKIYLRVNPDQYNGASLIGLRGIVVKSHGNASSDAFLYAIKEALQEVHRQVPQKIKDKIESVLMERS</sequence>
<dbReference type="EMBL" id="BAAAFD010000001">
    <property type="protein sequence ID" value="GAA0851900.1"/>
    <property type="molecule type" value="Genomic_DNA"/>
</dbReference>
<comment type="catalytic activity">
    <reaction evidence="1 10">
        <text>a fatty acyl-[ACP] + phosphate = an acyl phosphate + holo-[ACP]</text>
        <dbReference type="Rhea" id="RHEA:42292"/>
        <dbReference type="Rhea" id="RHEA-COMP:9685"/>
        <dbReference type="Rhea" id="RHEA-COMP:14125"/>
        <dbReference type="ChEBI" id="CHEBI:43474"/>
        <dbReference type="ChEBI" id="CHEBI:59918"/>
        <dbReference type="ChEBI" id="CHEBI:64479"/>
        <dbReference type="ChEBI" id="CHEBI:138651"/>
        <dbReference type="EC" id="2.3.1.274"/>
    </reaction>
</comment>
<comment type="pathway">
    <text evidence="10">Lipid metabolism; phospholipid metabolism.</text>
</comment>
<reference evidence="11 12" key="1">
    <citation type="journal article" date="2019" name="Int. J. Syst. Evol. Microbiol.">
        <title>The Global Catalogue of Microorganisms (GCM) 10K type strain sequencing project: providing services to taxonomists for standard genome sequencing and annotation.</title>
        <authorList>
            <consortium name="The Broad Institute Genomics Platform"/>
            <consortium name="The Broad Institute Genome Sequencing Center for Infectious Disease"/>
            <person name="Wu L."/>
            <person name="Ma J."/>
        </authorList>
    </citation>
    <scope>NUCLEOTIDE SEQUENCE [LARGE SCALE GENOMIC DNA]</scope>
    <source>
        <strain evidence="11 12">JCM 15896</strain>
    </source>
</reference>
<evidence type="ECO:0000256" key="3">
    <source>
        <dbReference type="ARBA" id="ARBA00022516"/>
    </source>
</evidence>
<dbReference type="Pfam" id="PF02504">
    <property type="entry name" value="FA_synthesis"/>
    <property type="match status" value="1"/>
</dbReference>
<evidence type="ECO:0000313" key="12">
    <source>
        <dbReference type="Proteomes" id="UP001500359"/>
    </source>
</evidence>
<dbReference type="PIRSF" id="PIRSF002465">
    <property type="entry name" value="Phsphlp_syn_PlsX"/>
    <property type="match status" value="1"/>
</dbReference>
<comment type="function">
    <text evidence="10">Catalyzes the reversible formation of acyl-phosphate (acyl-PO(4)) from acyl-[acyl-carrier-protein] (acyl-ACP). This enzyme utilizes acyl-ACP as fatty acyl donor, but not acyl-CoA.</text>
</comment>
<evidence type="ECO:0000256" key="2">
    <source>
        <dbReference type="ARBA" id="ARBA00022490"/>
    </source>
</evidence>
<comment type="subunit">
    <text evidence="9 10">Homodimer. Probably interacts with PlsY.</text>
</comment>
<dbReference type="NCBIfam" id="TIGR00182">
    <property type="entry name" value="plsX"/>
    <property type="match status" value="1"/>
</dbReference>
<evidence type="ECO:0000256" key="10">
    <source>
        <dbReference type="HAMAP-Rule" id="MF_00019"/>
    </source>
</evidence>
<evidence type="ECO:0000256" key="8">
    <source>
        <dbReference type="ARBA" id="ARBA00024069"/>
    </source>
</evidence>
<dbReference type="PANTHER" id="PTHR30100:SF1">
    <property type="entry name" value="PHOSPHATE ACYLTRANSFERASE"/>
    <property type="match status" value="1"/>
</dbReference>
<evidence type="ECO:0000256" key="7">
    <source>
        <dbReference type="ARBA" id="ARBA00023264"/>
    </source>
</evidence>
<dbReference type="HAMAP" id="MF_00019">
    <property type="entry name" value="PlsX"/>
    <property type="match status" value="1"/>
</dbReference>
<dbReference type="SUPFAM" id="SSF53659">
    <property type="entry name" value="Isocitrate/Isopropylmalate dehydrogenase-like"/>
    <property type="match status" value="1"/>
</dbReference>
<evidence type="ECO:0000256" key="6">
    <source>
        <dbReference type="ARBA" id="ARBA00023209"/>
    </source>
</evidence>
<comment type="subcellular location">
    <subcellularLocation>
        <location evidence="10">Cytoplasm</location>
    </subcellularLocation>
    <text evidence="10">Associated with the membrane possibly through PlsY.</text>
</comment>
<comment type="similarity">
    <text evidence="10">Belongs to the PlsX family.</text>
</comment>
<keyword evidence="3 10" id="KW-0444">Lipid biosynthesis</keyword>
<evidence type="ECO:0000256" key="1">
    <source>
        <dbReference type="ARBA" id="ARBA00001232"/>
    </source>
</evidence>
<keyword evidence="12" id="KW-1185">Reference proteome</keyword>
<keyword evidence="6 10" id="KW-0594">Phospholipid biosynthesis</keyword>
<dbReference type="GO" id="GO:0016746">
    <property type="term" value="F:acyltransferase activity"/>
    <property type="evidence" value="ECO:0007669"/>
    <property type="project" value="UniProtKB-KW"/>
</dbReference>
<keyword evidence="2 10" id="KW-0963">Cytoplasm</keyword>
<comment type="caution">
    <text evidence="11">The sequence shown here is derived from an EMBL/GenBank/DDBJ whole genome shotgun (WGS) entry which is preliminary data.</text>
</comment>
<dbReference type="InterPro" id="IPR012281">
    <property type="entry name" value="Phospholipid_synth_PlsX-like"/>
</dbReference>
<evidence type="ECO:0000256" key="5">
    <source>
        <dbReference type="ARBA" id="ARBA00023098"/>
    </source>
</evidence>
<evidence type="ECO:0000256" key="4">
    <source>
        <dbReference type="ARBA" id="ARBA00022679"/>
    </source>
</evidence>
<gene>
    <name evidence="10 11" type="primary">plsX</name>
    <name evidence="11" type="ORF">GCM10009114_00420</name>
</gene>
<accession>A0ABN1LC24</accession>
<keyword evidence="5 10" id="KW-0443">Lipid metabolism</keyword>
<name>A0ABN1LC24_9ALTE</name>
<proteinExistence type="inferred from homology"/>
<dbReference type="PANTHER" id="PTHR30100">
    <property type="entry name" value="FATTY ACID/PHOSPHOLIPID SYNTHESIS PROTEIN PLSX"/>
    <property type="match status" value="1"/>
</dbReference>
<dbReference type="InterPro" id="IPR003664">
    <property type="entry name" value="FA_synthesis"/>
</dbReference>
<protein>
    <recommendedName>
        <fullName evidence="8 10">Phosphate acyltransferase</fullName>
        <ecNumber evidence="8 10">2.3.1.274</ecNumber>
    </recommendedName>
    <alternativeName>
        <fullName evidence="10">Acyl-ACP phosphotransacylase</fullName>
    </alternativeName>
    <alternativeName>
        <fullName evidence="10">Acyl-[acyl-carrier-protein]--phosphate acyltransferase</fullName>
    </alternativeName>
    <alternativeName>
        <fullName evidence="10">Phosphate-acyl-ACP acyltransferase</fullName>
    </alternativeName>
</protein>
<evidence type="ECO:0000313" key="11">
    <source>
        <dbReference type="EMBL" id="GAA0851900.1"/>
    </source>
</evidence>
<dbReference type="Gene3D" id="3.40.718.10">
    <property type="entry name" value="Isopropylmalate Dehydrogenase"/>
    <property type="match status" value="1"/>
</dbReference>
<evidence type="ECO:0000256" key="9">
    <source>
        <dbReference type="ARBA" id="ARBA00046608"/>
    </source>
</evidence>
<dbReference type="RefSeq" id="WP_343855540.1">
    <property type="nucleotide sequence ID" value="NZ_BAAAFD010000001.1"/>
</dbReference>
<dbReference type="EC" id="2.3.1.274" evidence="8 10"/>
<keyword evidence="4 10" id="KW-0808">Transferase</keyword>
<organism evidence="11 12">
    <name type="scientific">Aliiglaciecola litoralis</name>
    <dbReference type="NCBI Taxonomy" id="582857"/>
    <lineage>
        <taxon>Bacteria</taxon>
        <taxon>Pseudomonadati</taxon>
        <taxon>Pseudomonadota</taxon>
        <taxon>Gammaproteobacteria</taxon>
        <taxon>Alteromonadales</taxon>
        <taxon>Alteromonadaceae</taxon>
        <taxon>Aliiglaciecola</taxon>
    </lineage>
</organism>
<keyword evidence="11" id="KW-0012">Acyltransferase</keyword>
<dbReference type="Proteomes" id="UP001500359">
    <property type="component" value="Unassembled WGS sequence"/>
</dbReference>